<dbReference type="Proteomes" id="UP000282818">
    <property type="component" value="Unassembled WGS sequence"/>
</dbReference>
<evidence type="ECO:0000313" key="3">
    <source>
        <dbReference type="Proteomes" id="UP000282818"/>
    </source>
</evidence>
<accession>A0A437Q4A7</accession>
<keyword evidence="3" id="KW-1185">Reference proteome</keyword>
<dbReference type="InterPro" id="IPR009506">
    <property type="entry name" value="YjiS-like"/>
</dbReference>
<comment type="caution">
    <text evidence="2">The sequence shown here is derived from an EMBL/GenBank/DDBJ whole genome shotgun (WGS) entry which is preliminary data.</text>
</comment>
<dbReference type="Pfam" id="PF06568">
    <property type="entry name" value="YjiS-like"/>
    <property type="match status" value="1"/>
</dbReference>
<dbReference type="EMBL" id="SACQ01000010">
    <property type="protein sequence ID" value="RVU29359.1"/>
    <property type="molecule type" value="Genomic_DNA"/>
</dbReference>
<proteinExistence type="predicted"/>
<evidence type="ECO:0000313" key="2">
    <source>
        <dbReference type="EMBL" id="RVU29359.1"/>
    </source>
</evidence>
<protein>
    <submittedName>
        <fullName evidence="2">DUF1127 domain-containing protein</fullName>
    </submittedName>
</protein>
<feature type="domain" description="YjiS-like" evidence="1">
    <location>
        <begin position="10"/>
        <end position="45"/>
    </location>
</feature>
<gene>
    <name evidence="2" type="ORF">EOE65_16440</name>
</gene>
<reference evidence="2 3" key="1">
    <citation type="submission" date="2019-01" db="EMBL/GenBank/DDBJ databases">
        <authorList>
            <person name="Chen W.-M."/>
        </authorList>
    </citation>
    <scope>NUCLEOTIDE SEQUENCE [LARGE SCALE GENOMIC DNA]</scope>
    <source>
        <strain evidence="2 3">HPM-16</strain>
    </source>
</reference>
<sequence length="56" mass="6642">MFVIGLLNTVWQKLQRMARCYRTRKQLAMLDARALKDIGVSRADALEESRKPFWRC</sequence>
<dbReference type="AlphaFoldDB" id="A0A437Q4A7"/>
<evidence type="ECO:0000259" key="1">
    <source>
        <dbReference type="Pfam" id="PF06568"/>
    </source>
</evidence>
<dbReference type="RefSeq" id="WP_127695752.1">
    <property type="nucleotide sequence ID" value="NZ_SACQ01000010.1"/>
</dbReference>
<name>A0A437Q4A7_9GAMM</name>
<organism evidence="2 3">
    <name type="scientific">Neptunomonas marina</name>
    <dbReference type="NCBI Taxonomy" id="1815562"/>
    <lineage>
        <taxon>Bacteria</taxon>
        <taxon>Pseudomonadati</taxon>
        <taxon>Pseudomonadota</taxon>
        <taxon>Gammaproteobacteria</taxon>
        <taxon>Oceanospirillales</taxon>
        <taxon>Oceanospirillaceae</taxon>
        <taxon>Neptunomonas</taxon>
    </lineage>
</organism>